<accession>A0A9N7R4Q4</accession>
<evidence type="ECO:0000313" key="1">
    <source>
        <dbReference type="EMBL" id="CAA0810982.1"/>
    </source>
</evidence>
<name>A0A9N7R4Q4_STRHE</name>
<keyword evidence="2" id="KW-1185">Reference proteome</keyword>
<comment type="caution">
    <text evidence="1">The sequence shown here is derived from an EMBL/GenBank/DDBJ whole genome shotgun (WGS) entry which is preliminary data.</text>
</comment>
<reference evidence="1" key="1">
    <citation type="submission" date="2019-12" db="EMBL/GenBank/DDBJ databases">
        <authorList>
            <person name="Scholes J."/>
        </authorList>
    </citation>
    <scope>NUCLEOTIDE SEQUENCE</scope>
</reference>
<proteinExistence type="predicted"/>
<gene>
    <name evidence="1" type="ORF">SHERM_00008</name>
</gene>
<organism evidence="1 2">
    <name type="scientific">Striga hermonthica</name>
    <name type="common">Purple witchweed</name>
    <name type="synonym">Buchnera hermonthica</name>
    <dbReference type="NCBI Taxonomy" id="68872"/>
    <lineage>
        <taxon>Eukaryota</taxon>
        <taxon>Viridiplantae</taxon>
        <taxon>Streptophyta</taxon>
        <taxon>Embryophyta</taxon>
        <taxon>Tracheophyta</taxon>
        <taxon>Spermatophyta</taxon>
        <taxon>Magnoliopsida</taxon>
        <taxon>eudicotyledons</taxon>
        <taxon>Gunneridae</taxon>
        <taxon>Pentapetalae</taxon>
        <taxon>asterids</taxon>
        <taxon>lamiids</taxon>
        <taxon>Lamiales</taxon>
        <taxon>Orobanchaceae</taxon>
        <taxon>Buchnereae</taxon>
        <taxon>Striga</taxon>
    </lineage>
</organism>
<sequence>MFAPYNWERVHCPPPGYIGMFERSVAFGVRFPFPRILTEYLRDWGVGFSQVSPIAWLKIISLLVLFSQQGWEMPTPDDIRALFLMKETRKKSGQFSISVRDPRFRDLITKVPETINKFKSSWFWPHRKITRPAAGAPPELGPVIKSRPQLFVRASRARPRASCPVRISPSFPACRSASSRWRIATPASVCHCRALLTPPLVASVRPAAPQLRFQRPQPWFTRRRATLVQV</sequence>
<protein>
    <submittedName>
        <fullName evidence="1">Uncharacterized protein</fullName>
    </submittedName>
</protein>
<dbReference type="EMBL" id="CACSLK010007779">
    <property type="protein sequence ID" value="CAA0810982.1"/>
    <property type="molecule type" value="Genomic_DNA"/>
</dbReference>
<dbReference type="AlphaFoldDB" id="A0A9N7R4Q4"/>
<dbReference type="Proteomes" id="UP001153555">
    <property type="component" value="Unassembled WGS sequence"/>
</dbReference>
<evidence type="ECO:0000313" key="2">
    <source>
        <dbReference type="Proteomes" id="UP001153555"/>
    </source>
</evidence>